<dbReference type="Pfam" id="PF21674">
    <property type="entry name" value="CCDC22_N"/>
    <property type="match status" value="1"/>
</dbReference>
<evidence type="ECO:0000259" key="5">
    <source>
        <dbReference type="Pfam" id="PF05667"/>
    </source>
</evidence>
<accession>A0A9P0HDJ2</accession>
<dbReference type="InterPro" id="IPR008530">
    <property type="entry name" value="CCDC22"/>
</dbReference>
<feature type="coiled-coil region" evidence="3">
    <location>
        <begin position="304"/>
        <end position="331"/>
    </location>
</feature>
<name>A0A9P0HDJ2_NEZVI</name>
<dbReference type="GO" id="GO:0097602">
    <property type="term" value="F:cullin family protein binding"/>
    <property type="evidence" value="ECO:0007669"/>
    <property type="project" value="TreeGrafter"/>
</dbReference>
<dbReference type="AlphaFoldDB" id="A0A9P0HDJ2"/>
<dbReference type="Pfam" id="PF05667">
    <property type="entry name" value="CCDC22_CC"/>
    <property type="match status" value="1"/>
</dbReference>
<dbReference type="EMBL" id="OV725080">
    <property type="protein sequence ID" value="CAH1400021.1"/>
    <property type="molecule type" value="Genomic_DNA"/>
</dbReference>
<sequence length="602" mass="68376">MKLVPSRVPVMEEVDRIIIHSLKDIGCDLDEDIQGLEEFSTEMVVQAAARCLKIIQPDIDISDTLPQNMASRFHLSCAIAEACKGLGYNGDVGYQTFLYSNVGDVRRVFMFLIEKLPREVEKQLEIDVDPVSKLITDIGKEIKRRLDLKTSVKKRAMPFLSVPLETGIITTDTKLKESPKEWKEHVIHHLPFLTEQTKSNNFLPSAIVLNAKGLHIKSEVKSTNAANNHVDQNAALVSSSLGSEDTWLTMMESLIFGKDESAKSSSFNNDRSGVDIDHNSPSSVSKTNNDSVNEEELIINEDPLQNIRKNVEELQINIKEQQVVLDKIEEDCKRELIITGEKSNEIEFHRKALSLLPQAEENLGKIEESIKNMSEKILSLAVKWESYRKPLIEKYIGVKSKMANKESQNEKEHDKMKQLKGKIDVINQQLVAKRGIIAQLEEDYDKLPKNINRSAYTRRIMEIIGNIKKQKDEIEKILKDTKSLQKETNSLNGRLERLFAVCEETIFRNTKKDEFSKRTFKLLTTLHSDCTIIGSLVLEIGTISREITDLKEQIEVESSKNITANLERISADLEQMKAESKSMTNQIKKLQSISDVHSHPLL</sequence>
<feature type="coiled-coil region" evidence="3">
    <location>
        <begin position="402"/>
        <end position="429"/>
    </location>
</feature>
<feature type="domain" description="CCDC22 N-terminal" evidence="6">
    <location>
        <begin position="11"/>
        <end position="117"/>
    </location>
</feature>
<dbReference type="PANTHER" id="PTHR15668:SF4">
    <property type="entry name" value="COILED-COIL DOMAIN-CONTAINING PROTEIN 22"/>
    <property type="match status" value="1"/>
</dbReference>
<feature type="region of interest" description="Disordered" evidence="4">
    <location>
        <begin position="266"/>
        <end position="292"/>
    </location>
</feature>
<dbReference type="OrthoDB" id="10266736at2759"/>
<evidence type="ECO:0000259" key="6">
    <source>
        <dbReference type="Pfam" id="PF21674"/>
    </source>
</evidence>
<dbReference type="Proteomes" id="UP001152798">
    <property type="component" value="Chromosome 4"/>
</dbReference>
<reference evidence="7" key="1">
    <citation type="submission" date="2022-01" db="EMBL/GenBank/DDBJ databases">
        <authorList>
            <person name="King R."/>
        </authorList>
    </citation>
    <scope>NUCLEOTIDE SEQUENCE</scope>
</reference>
<keyword evidence="3" id="KW-0175">Coiled coil</keyword>
<evidence type="ECO:0000256" key="2">
    <source>
        <dbReference type="ARBA" id="ARBA00017553"/>
    </source>
</evidence>
<dbReference type="InterPro" id="IPR048349">
    <property type="entry name" value="CCDC22_N"/>
</dbReference>
<evidence type="ECO:0000313" key="8">
    <source>
        <dbReference type="Proteomes" id="UP001152798"/>
    </source>
</evidence>
<evidence type="ECO:0000256" key="3">
    <source>
        <dbReference type="SAM" id="Coils"/>
    </source>
</evidence>
<evidence type="ECO:0000256" key="4">
    <source>
        <dbReference type="SAM" id="MobiDB-lite"/>
    </source>
</evidence>
<dbReference type="InterPro" id="IPR048348">
    <property type="entry name" value="CCDC22_CC"/>
</dbReference>
<feature type="coiled-coil region" evidence="3">
    <location>
        <begin position="559"/>
        <end position="593"/>
    </location>
</feature>
<dbReference type="PANTHER" id="PTHR15668">
    <property type="entry name" value="JM1 PROTEIN"/>
    <property type="match status" value="1"/>
</dbReference>
<dbReference type="GO" id="GO:2000060">
    <property type="term" value="P:positive regulation of ubiquitin-dependent protein catabolic process"/>
    <property type="evidence" value="ECO:0007669"/>
    <property type="project" value="TreeGrafter"/>
</dbReference>
<feature type="domain" description="CCDC22 coiled-coil" evidence="5">
    <location>
        <begin position="262"/>
        <end position="560"/>
    </location>
</feature>
<comment type="similarity">
    <text evidence="1">Belongs to the CCDC22 family.</text>
</comment>
<evidence type="ECO:0000313" key="7">
    <source>
        <dbReference type="EMBL" id="CAH1400021.1"/>
    </source>
</evidence>
<proteinExistence type="inferred from homology"/>
<protein>
    <recommendedName>
        <fullName evidence="2">Coiled-coil domain-containing protein 22 homolog</fullName>
    </recommendedName>
</protein>
<feature type="compositionally biased region" description="Polar residues" evidence="4">
    <location>
        <begin position="279"/>
        <end position="291"/>
    </location>
</feature>
<evidence type="ECO:0000256" key="1">
    <source>
        <dbReference type="ARBA" id="ARBA00006438"/>
    </source>
</evidence>
<keyword evidence="8" id="KW-1185">Reference proteome</keyword>
<gene>
    <name evidence="7" type="ORF">NEZAVI_LOCUS9335</name>
</gene>
<organism evidence="7 8">
    <name type="scientific">Nezara viridula</name>
    <name type="common">Southern green stink bug</name>
    <name type="synonym">Cimex viridulus</name>
    <dbReference type="NCBI Taxonomy" id="85310"/>
    <lineage>
        <taxon>Eukaryota</taxon>
        <taxon>Metazoa</taxon>
        <taxon>Ecdysozoa</taxon>
        <taxon>Arthropoda</taxon>
        <taxon>Hexapoda</taxon>
        <taxon>Insecta</taxon>
        <taxon>Pterygota</taxon>
        <taxon>Neoptera</taxon>
        <taxon>Paraneoptera</taxon>
        <taxon>Hemiptera</taxon>
        <taxon>Heteroptera</taxon>
        <taxon>Panheteroptera</taxon>
        <taxon>Pentatomomorpha</taxon>
        <taxon>Pentatomoidea</taxon>
        <taxon>Pentatomidae</taxon>
        <taxon>Pentatominae</taxon>
        <taxon>Nezara</taxon>
    </lineage>
</organism>